<keyword evidence="2" id="KW-1185">Reference proteome</keyword>
<organism evidence="1 2">
    <name type="scientific">Oryza meyeriana var. granulata</name>
    <dbReference type="NCBI Taxonomy" id="110450"/>
    <lineage>
        <taxon>Eukaryota</taxon>
        <taxon>Viridiplantae</taxon>
        <taxon>Streptophyta</taxon>
        <taxon>Embryophyta</taxon>
        <taxon>Tracheophyta</taxon>
        <taxon>Spermatophyta</taxon>
        <taxon>Magnoliopsida</taxon>
        <taxon>Liliopsida</taxon>
        <taxon>Poales</taxon>
        <taxon>Poaceae</taxon>
        <taxon>BOP clade</taxon>
        <taxon>Oryzoideae</taxon>
        <taxon>Oryzeae</taxon>
        <taxon>Oryzinae</taxon>
        <taxon>Oryza</taxon>
        <taxon>Oryza meyeriana</taxon>
    </lineage>
</organism>
<name>A0A6G1E6R4_9ORYZ</name>
<protein>
    <submittedName>
        <fullName evidence="1">Uncharacterized protein</fullName>
    </submittedName>
</protein>
<evidence type="ECO:0000313" key="2">
    <source>
        <dbReference type="Proteomes" id="UP000479710"/>
    </source>
</evidence>
<proteinExistence type="predicted"/>
<sequence>MELQIPACSFELGRAAARAEVGRVAAGTGQRWPAGKTGPGTRWKGWAASAAGGARLLASSWVTGTKGARLGASNQAARALGVRSRGAGLGR</sequence>
<dbReference type="AlphaFoldDB" id="A0A6G1E6R4"/>
<accession>A0A6G1E6R4</accession>
<gene>
    <name evidence="1" type="ORF">E2562_030747</name>
</gene>
<comment type="caution">
    <text evidence="1">The sequence shown here is derived from an EMBL/GenBank/DDBJ whole genome shotgun (WGS) entry which is preliminary data.</text>
</comment>
<reference evidence="1 2" key="1">
    <citation type="submission" date="2019-11" db="EMBL/GenBank/DDBJ databases">
        <title>Whole genome sequence of Oryza granulata.</title>
        <authorList>
            <person name="Li W."/>
        </authorList>
    </citation>
    <scope>NUCLEOTIDE SEQUENCE [LARGE SCALE GENOMIC DNA]</scope>
    <source>
        <strain evidence="2">cv. Menghai</strain>
        <tissue evidence="1">Leaf</tissue>
    </source>
</reference>
<evidence type="ECO:0000313" key="1">
    <source>
        <dbReference type="EMBL" id="KAF0919633.1"/>
    </source>
</evidence>
<dbReference type="Proteomes" id="UP000479710">
    <property type="component" value="Unassembled WGS sequence"/>
</dbReference>
<dbReference type="EMBL" id="SPHZ02000005">
    <property type="protein sequence ID" value="KAF0919633.1"/>
    <property type="molecule type" value="Genomic_DNA"/>
</dbReference>